<proteinExistence type="predicted"/>
<accession>A0A133P1R4</accession>
<feature type="domain" description="Acyltransferase 3" evidence="2">
    <location>
        <begin position="21"/>
        <end position="370"/>
    </location>
</feature>
<keyword evidence="1" id="KW-0812">Transmembrane</keyword>
<feature type="transmembrane region" description="Helical" evidence="1">
    <location>
        <begin position="300"/>
        <end position="321"/>
    </location>
</feature>
<feature type="transmembrane region" description="Helical" evidence="1">
    <location>
        <begin position="262"/>
        <end position="288"/>
    </location>
</feature>
<organism evidence="3 4">
    <name type="scientific">Gardnerella vaginalis</name>
    <dbReference type="NCBI Taxonomy" id="2702"/>
    <lineage>
        <taxon>Bacteria</taxon>
        <taxon>Bacillati</taxon>
        <taxon>Actinomycetota</taxon>
        <taxon>Actinomycetes</taxon>
        <taxon>Bifidobacteriales</taxon>
        <taxon>Bifidobacteriaceae</taxon>
        <taxon>Gardnerella</taxon>
    </lineage>
</organism>
<dbReference type="InterPro" id="IPR002656">
    <property type="entry name" value="Acyl_transf_3_dom"/>
</dbReference>
<dbReference type="PATRIC" id="fig|2702.100.peg.275"/>
<evidence type="ECO:0000313" key="3">
    <source>
        <dbReference type="EMBL" id="KXA22435.1"/>
    </source>
</evidence>
<dbReference type="GO" id="GO:0016747">
    <property type="term" value="F:acyltransferase activity, transferring groups other than amino-acyl groups"/>
    <property type="evidence" value="ECO:0007669"/>
    <property type="project" value="InterPro"/>
</dbReference>
<evidence type="ECO:0000259" key="2">
    <source>
        <dbReference type="Pfam" id="PF01757"/>
    </source>
</evidence>
<dbReference type="Proteomes" id="UP000070687">
    <property type="component" value="Unassembled WGS sequence"/>
</dbReference>
<protein>
    <recommendedName>
        <fullName evidence="2">Acyltransferase 3 domain-containing protein</fullName>
    </recommendedName>
</protein>
<sequence length="394" mass="44710">MRMMMNQQETVATTPMRDWRFEWLRIIAMLLIVATHFFAADNKSVTLPHISLRFAAHESLMMSGQVGVTLFVLISAYFLSKHDISRLLPQQTQRLVKLWTQVFFYSVLGVAVYALLTHFLRRLLPQELCSYLSTRNIVSSLFPIIFNNYWFITAFFVLMLIAPYVNIVFHALSQRQAVMFLTIVVGITLLWKFANPQIQYFTDVAYLLSIYMTGAFIRKYEHHLPHINALTACMVTLLCYALCVIGTYAVQRGFILTKVLNYPGNLFIAGPGASPVLSVIVGTIWFLYCAQRFSKTTVTYSQFGIIVAKVSPATFGVYLIHENFLIKPLLWNMVFRTPLANHAMPYEIACNALLIVGTYVVLLAISFVLYKIAVTPLCKLSSAVVRKFSAKATA</sequence>
<gene>
    <name evidence="3" type="ORF">HMPREF3208_00293</name>
</gene>
<feature type="transmembrane region" description="Helical" evidence="1">
    <location>
        <begin position="21"/>
        <end position="40"/>
    </location>
</feature>
<evidence type="ECO:0000313" key="4">
    <source>
        <dbReference type="Proteomes" id="UP000070687"/>
    </source>
</evidence>
<evidence type="ECO:0000256" key="1">
    <source>
        <dbReference type="SAM" id="Phobius"/>
    </source>
</evidence>
<feature type="transmembrane region" description="Helical" evidence="1">
    <location>
        <begin position="200"/>
        <end position="217"/>
    </location>
</feature>
<dbReference type="Pfam" id="PF01757">
    <property type="entry name" value="Acyl_transf_3"/>
    <property type="match status" value="1"/>
</dbReference>
<feature type="transmembrane region" description="Helical" evidence="1">
    <location>
        <begin position="60"/>
        <end position="79"/>
    </location>
</feature>
<dbReference type="EMBL" id="LRQB01000010">
    <property type="protein sequence ID" value="KXA22435.1"/>
    <property type="molecule type" value="Genomic_DNA"/>
</dbReference>
<reference evidence="3 4" key="1">
    <citation type="submission" date="2016-01" db="EMBL/GenBank/DDBJ databases">
        <authorList>
            <person name="Oliw E.H."/>
        </authorList>
    </citation>
    <scope>NUCLEOTIDE SEQUENCE [LARGE SCALE GENOMIC DNA]</scope>
    <source>
        <strain evidence="3 4">PSS_7772B</strain>
    </source>
</reference>
<feature type="transmembrane region" description="Helical" evidence="1">
    <location>
        <begin position="177"/>
        <end position="194"/>
    </location>
</feature>
<feature type="transmembrane region" description="Helical" evidence="1">
    <location>
        <begin position="346"/>
        <end position="370"/>
    </location>
</feature>
<feature type="transmembrane region" description="Helical" evidence="1">
    <location>
        <begin position="99"/>
        <end position="120"/>
    </location>
</feature>
<keyword evidence="1" id="KW-0472">Membrane</keyword>
<name>A0A133P1R4_GARVA</name>
<keyword evidence="1" id="KW-1133">Transmembrane helix</keyword>
<feature type="transmembrane region" description="Helical" evidence="1">
    <location>
        <begin position="229"/>
        <end position="250"/>
    </location>
</feature>
<dbReference type="AlphaFoldDB" id="A0A133P1R4"/>
<comment type="caution">
    <text evidence="3">The sequence shown here is derived from an EMBL/GenBank/DDBJ whole genome shotgun (WGS) entry which is preliminary data.</text>
</comment>
<dbReference type="OrthoDB" id="9816377at2"/>
<feature type="transmembrane region" description="Helical" evidence="1">
    <location>
        <begin position="140"/>
        <end position="165"/>
    </location>
</feature>